<keyword evidence="3" id="KW-1185">Reference proteome</keyword>
<name>A0A1B1E6Y6_9APIC</name>
<reference evidence="3" key="1">
    <citation type="submission" date="2016-06" db="EMBL/GenBank/DDBJ databases">
        <title>First high quality genome sequence of Plasmodium coatneyi using continuous long reads from single molecule, real-time sequencing.</title>
        <authorList>
            <person name="Chien J.-T."/>
            <person name="Pakala S.B."/>
            <person name="Geraldo J.A."/>
            <person name="Lapp S.A."/>
            <person name="Barnwell J.W."/>
            <person name="Kissinger J.C."/>
            <person name="Galinski M.R."/>
            <person name="Humphrey J.C."/>
        </authorList>
    </citation>
    <scope>NUCLEOTIDE SEQUENCE [LARGE SCALE GENOMIC DNA]</scope>
    <source>
        <strain evidence="3">Hackeri</strain>
    </source>
</reference>
<dbReference type="Proteomes" id="UP000092716">
    <property type="component" value="Chromosome 13"/>
</dbReference>
<evidence type="ECO:0000256" key="1">
    <source>
        <dbReference type="SAM" id="MobiDB-lite"/>
    </source>
</evidence>
<dbReference type="GeneID" id="30911627"/>
<dbReference type="EMBL" id="CP016251">
    <property type="protein sequence ID" value="ANQ10529.1"/>
    <property type="molecule type" value="Genomic_DNA"/>
</dbReference>
<dbReference type="InterPro" id="IPR008780">
    <property type="entry name" value="Plasmodium_Vir"/>
</dbReference>
<dbReference type="RefSeq" id="XP_019917224.1">
    <property type="nucleotide sequence ID" value="XM_020061679.1"/>
</dbReference>
<dbReference type="AlphaFoldDB" id="A0A1B1E6Y6"/>
<proteinExistence type="predicted"/>
<dbReference type="OrthoDB" id="384321at2759"/>
<accession>A0A1B1E6Y6</accession>
<evidence type="ECO:0000313" key="3">
    <source>
        <dbReference type="Proteomes" id="UP000092716"/>
    </source>
</evidence>
<dbReference type="KEGG" id="pcot:PCOAH_00048960"/>
<evidence type="ECO:0000313" key="2">
    <source>
        <dbReference type="EMBL" id="ANQ10529.1"/>
    </source>
</evidence>
<feature type="compositionally biased region" description="Polar residues" evidence="1">
    <location>
        <begin position="243"/>
        <end position="266"/>
    </location>
</feature>
<dbReference type="Pfam" id="PF05795">
    <property type="entry name" value="Plasmodium_Vir"/>
    <property type="match status" value="1"/>
</dbReference>
<gene>
    <name evidence="2" type="ORF">PCOAH_00048960</name>
</gene>
<protein>
    <submittedName>
        <fullName evidence="2">KIR-like protein</fullName>
    </submittedName>
</protein>
<organism evidence="2 3">
    <name type="scientific">Plasmodium coatneyi</name>
    <dbReference type="NCBI Taxonomy" id="208452"/>
    <lineage>
        <taxon>Eukaryota</taxon>
        <taxon>Sar</taxon>
        <taxon>Alveolata</taxon>
        <taxon>Apicomplexa</taxon>
        <taxon>Aconoidasida</taxon>
        <taxon>Haemosporida</taxon>
        <taxon>Plasmodiidae</taxon>
        <taxon>Plasmodium</taxon>
    </lineage>
</organism>
<sequence length="285" mass="32105">MNAGLNYNNIPCDFFYYWVGDTFWNNLGGHTLSNLLDKIYSTLSTLSYGTKCNIKYEGTDERTVKQRKTLFDYSFDYNTIEKDLLEKDDPNCNSHWISYRLNVSTVCKAVKQSCEKKYDSDEYCKKFKAQYRVYCDAAEFLNSYCNSKIELASARATATADAQEASLAAEEKLRSTTTTASITSIITTLAATVVPFLLYKYKPWSSWFSKHTSGNGGRSNRRRRSIGGDIDTLTENDSRYDSTDTSTIGPTENSTLGPGAYNTRQISGRRNNNAGGRGMVGYHNM</sequence>
<feature type="region of interest" description="Disordered" evidence="1">
    <location>
        <begin position="211"/>
        <end position="285"/>
    </location>
</feature>
<dbReference type="VEuPathDB" id="PlasmoDB:PCOAH_00048960"/>